<dbReference type="InterPro" id="IPR011600">
    <property type="entry name" value="Pept_C14_caspase"/>
</dbReference>
<organism evidence="4 5">
    <name type="scientific">Alsobacter metallidurans</name>
    <dbReference type="NCBI Taxonomy" id="340221"/>
    <lineage>
        <taxon>Bacteria</taxon>
        <taxon>Pseudomonadati</taxon>
        <taxon>Pseudomonadota</taxon>
        <taxon>Alphaproteobacteria</taxon>
        <taxon>Hyphomicrobiales</taxon>
        <taxon>Alsobacteraceae</taxon>
        <taxon>Alsobacter</taxon>
    </lineage>
</organism>
<keyword evidence="5" id="KW-1185">Reference proteome</keyword>
<dbReference type="PANTHER" id="PTHR22576">
    <property type="entry name" value="MUCOSA ASSOCIATED LYMPHOID TISSUE LYMPHOMA TRANSLOCATION PROTEIN 1/PARACASPASE"/>
    <property type="match status" value="1"/>
</dbReference>
<dbReference type="InterPro" id="IPR029030">
    <property type="entry name" value="Caspase-like_dom_sf"/>
</dbReference>
<feature type="region of interest" description="Disordered" evidence="2">
    <location>
        <begin position="418"/>
        <end position="438"/>
    </location>
</feature>
<reference evidence="4" key="1">
    <citation type="journal article" date="2014" name="Int. J. Syst. Evol. Microbiol.">
        <title>Complete genome sequence of Corynebacterium casei LMG S-19264T (=DSM 44701T), isolated from a smear-ripened cheese.</title>
        <authorList>
            <consortium name="US DOE Joint Genome Institute (JGI-PGF)"/>
            <person name="Walter F."/>
            <person name="Albersmeier A."/>
            <person name="Kalinowski J."/>
            <person name="Ruckert C."/>
        </authorList>
    </citation>
    <scope>NUCLEOTIDE SEQUENCE</scope>
    <source>
        <strain evidence="4">CGMCC 1.12214</strain>
    </source>
</reference>
<dbReference type="Gene3D" id="3.40.50.1460">
    <property type="match status" value="1"/>
</dbReference>
<evidence type="ECO:0000259" key="3">
    <source>
        <dbReference type="PROSITE" id="PS50208"/>
    </source>
</evidence>
<sequence length="558" mass="63325">MADRRVALVMGNAHYGKINRLENPLNDAPDLAEALRKLGFHVILRTDADKGGFDRALSEFARKAAGADAALFYYAGHGIQYQRQNYLLPIDIEVEDYNDVEFQAVNVARVMSALERSSGVKIIVLDACRDNPLDRRLTQASRAVSASRGLARIDRTEGLVIAYATAPDQVAQDGRGRNSPFTEALIRRLAEPGLEIATLFRRVTQDVYERTEGRQRPEVSISLLGDYFLNGGETDALAWARVRESSDAAEFQAFKARYPNSPFAREAQYRLDMLDRFRKVEEQRVAFEQERARERERAQREAQEQDRVRLEAQRRIFARLEADAARDAERRAAERREEARLEAERQAAEKREAERQSAEKQDAAREAEKLAVQRRIEAERVAAARREAERVAAEDLARREAAQREADRREVERIAAQKRLDAERQRAADAEADRQEALRIAEQSKEALRREVEQLAARRRQDGDRVADIGAAPVALADPAPGLSRRFDAGLTEAERREVEQRAAERRQALEADRRELARLTELRKHATPREARRLDAAIRKLQSALAARDKPATAQTP</sequence>
<name>A0A917MHQ5_9HYPH</name>
<protein>
    <recommendedName>
        <fullName evidence="3">Caspase family p20 domain-containing protein</fullName>
    </recommendedName>
</protein>
<evidence type="ECO:0000313" key="5">
    <source>
        <dbReference type="Proteomes" id="UP000603912"/>
    </source>
</evidence>
<dbReference type="Proteomes" id="UP000603912">
    <property type="component" value="Unassembled WGS sequence"/>
</dbReference>
<dbReference type="EMBL" id="BMES01000002">
    <property type="protein sequence ID" value="GGH19230.1"/>
    <property type="molecule type" value="Genomic_DNA"/>
</dbReference>
<dbReference type="PANTHER" id="PTHR22576:SF37">
    <property type="entry name" value="MUCOSA-ASSOCIATED LYMPHOID TISSUE LYMPHOMA TRANSLOCATION PROTEIN 1"/>
    <property type="match status" value="1"/>
</dbReference>
<feature type="domain" description="Caspase family p20" evidence="3">
    <location>
        <begin position="3"/>
        <end position="132"/>
    </location>
</feature>
<dbReference type="GO" id="GO:0004197">
    <property type="term" value="F:cysteine-type endopeptidase activity"/>
    <property type="evidence" value="ECO:0007669"/>
    <property type="project" value="InterPro"/>
</dbReference>
<dbReference type="InterPro" id="IPR015917">
    <property type="entry name" value="Pept_C14A"/>
</dbReference>
<dbReference type="InterPro" id="IPR052039">
    <property type="entry name" value="Caspase-related_regulators"/>
</dbReference>
<comment type="similarity">
    <text evidence="1">Belongs to the peptidase C14A family.</text>
</comment>
<gene>
    <name evidence="4" type="ORF">GCM10007036_21950</name>
</gene>
<dbReference type="GO" id="GO:0006508">
    <property type="term" value="P:proteolysis"/>
    <property type="evidence" value="ECO:0007669"/>
    <property type="project" value="InterPro"/>
</dbReference>
<reference evidence="4" key="2">
    <citation type="submission" date="2020-09" db="EMBL/GenBank/DDBJ databases">
        <authorList>
            <person name="Sun Q."/>
            <person name="Zhou Y."/>
        </authorList>
    </citation>
    <scope>NUCLEOTIDE SEQUENCE</scope>
    <source>
        <strain evidence="4">CGMCC 1.12214</strain>
    </source>
</reference>
<dbReference type="SUPFAM" id="SSF52129">
    <property type="entry name" value="Caspase-like"/>
    <property type="match status" value="1"/>
</dbReference>
<feature type="region of interest" description="Disordered" evidence="2">
    <location>
        <begin position="455"/>
        <end position="534"/>
    </location>
</feature>
<dbReference type="Pfam" id="PF00656">
    <property type="entry name" value="Peptidase_C14"/>
    <property type="match status" value="1"/>
</dbReference>
<comment type="caution">
    <text evidence="4">The sequence shown here is derived from an EMBL/GenBank/DDBJ whole genome shotgun (WGS) entry which is preliminary data.</text>
</comment>
<dbReference type="AlphaFoldDB" id="A0A917MHQ5"/>
<evidence type="ECO:0000313" key="4">
    <source>
        <dbReference type="EMBL" id="GGH19230.1"/>
    </source>
</evidence>
<dbReference type="PROSITE" id="PS50208">
    <property type="entry name" value="CASPASE_P20"/>
    <property type="match status" value="1"/>
</dbReference>
<feature type="compositionally biased region" description="Basic and acidic residues" evidence="2">
    <location>
        <begin position="485"/>
        <end position="534"/>
    </location>
</feature>
<dbReference type="SMART" id="SM00115">
    <property type="entry name" value="CASc"/>
    <property type="match status" value="1"/>
</dbReference>
<dbReference type="InterPro" id="IPR001309">
    <property type="entry name" value="Pept_C14_p20"/>
</dbReference>
<feature type="region of interest" description="Disordered" evidence="2">
    <location>
        <begin position="392"/>
        <end position="411"/>
    </location>
</feature>
<accession>A0A917MHQ5</accession>
<evidence type="ECO:0000256" key="2">
    <source>
        <dbReference type="SAM" id="MobiDB-lite"/>
    </source>
</evidence>
<feature type="region of interest" description="Disordered" evidence="2">
    <location>
        <begin position="337"/>
        <end position="366"/>
    </location>
</feature>
<proteinExistence type="inferred from homology"/>
<evidence type="ECO:0000256" key="1">
    <source>
        <dbReference type="ARBA" id="ARBA00010134"/>
    </source>
</evidence>